<accession>N1PDT9</accession>
<organism evidence="1 2">
    <name type="scientific">Dothistroma septosporum (strain NZE10 / CBS 128990)</name>
    <name type="common">Red band needle blight fungus</name>
    <name type="synonym">Mycosphaerella pini</name>
    <dbReference type="NCBI Taxonomy" id="675120"/>
    <lineage>
        <taxon>Eukaryota</taxon>
        <taxon>Fungi</taxon>
        <taxon>Dikarya</taxon>
        <taxon>Ascomycota</taxon>
        <taxon>Pezizomycotina</taxon>
        <taxon>Dothideomycetes</taxon>
        <taxon>Dothideomycetidae</taxon>
        <taxon>Mycosphaerellales</taxon>
        <taxon>Mycosphaerellaceae</taxon>
        <taxon>Dothistroma</taxon>
    </lineage>
</organism>
<sequence>MARDDTFDVKMEDLNRRLGIGKALCDRSEWFRWACWGPLKASECEYLVRCLTDCATHLSAVAVWDLEDFDTPEENLAQAITVAYTATCDPNRLLRDEIVKVMLNKGELLKGGNEHFDKISEAAPTFAADMIKAPAKDRHDQRAASAAEPKV</sequence>
<dbReference type="EMBL" id="KB446543">
    <property type="protein sequence ID" value="EME40537.1"/>
    <property type="molecule type" value="Genomic_DNA"/>
</dbReference>
<gene>
    <name evidence="1" type="ORF">DOTSEDRAFT_37350</name>
</gene>
<protein>
    <submittedName>
        <fullName evidence="1">Uncharacterized protein</fullName>
    </submittedName>
</protein>
<reference evidence="2" key="1">
    <citation type="journal article" date="2012" name="PLoS Genet.">
        <title>The genomes of the fungal plant pathogens Cladosporium fulvum and Dothistroma septosporum reveal adaptation to different hosts and lifestyles but also signatures of common ancestry.</title>
        <authorList>
            <person name="de Wit P.J.G.M."/>
            <person name="van der Burgt A."/>
            <person name="Oekmen B."/>
            <person name="Stergiopoulos I."/>
            <person name="Abd-Elsalam K.A."/>
            <person name="Aerts A.L."/>
            <person name="Bahkali A.H."/>
            <person name="Beenen H.G."/>
            <person name="Chettri P."/>
            <person name="Cox M.P."/>
            <person name="Datema E."/>
            <person name="de Vries R.P."/>
            <person name="Dhillon B."/>
            <person name="Ganley A.R."/>
            <person name="Griffiths S.A."/>
            <person name="Guo Y."/>
            <person name="Hamelin R.C."/>
            <person name="Henrissat B."/>
            <person name="Kabir M.S."/>
            <person name="Jashni M.K."/>
            <person name="Kema G."/>
            <person name="Klaubauf S."/>
            <person name="Lapidus A."/>
            <person name="Levasseur A."/>
            <person name="Lindquist E."/>
            <person name="Mehrabi R."/>
            <person name="Ohm R.A."/>
            <person name="Owen T.J."/>
            <person name="Salamov A."/>
            <person name="Schwelm A."/>
            <person name="Schijlen E."/>
            <person name="Sun H."/>
            <person name="van den Burg H.A."/>
            <person name="van Ham R.C.H.J."/>
            <person name="Zhang S."/>
            <person name="Goodwin S.B."/>
            <person name="Grigoriev I.V."/>
            <person name="Collemare J."/>
            <person name="Bradshaw R.E."/>
        </authorList>
    </citation>
    <scope>NUCLEOTIDE SEQUENCE [LARGE SCALE GENOMIC DNA]</scope>
    <source>
        <strain evidence="2">NZE10 / CBS 128990</strain>
    </source>
</reference>
<dbReference type="HOGENOM" id="CLU_1731428_0_0_1"/>
<evidence type="ECO:0000313" key="2">
    <source>
        <dbReference type="Proteomes" id="UP000016933"/>
    </source>
</evidence>
<name>N1PDT9_DOTSN</name>
<dbReference type="AlphaFoldDB" id="N1PDT9"/>
<dbReference type="Proteomes" id="UP000016933">
    <property type="component" value="Unassembled WGS sequence"/>
</dbReference>
<proteinExistence type="predicted"/>
<reference evidence="1 2" key="2">
    <citation type="journal article" date="2012" name="PLoS Pathog.">
        <title>Diverse lifestyles and strategies of plant pathogenesis encoded in the genomes of eighteen Dothideomycetes fungi.</title>
        <authorList>
            <person name="Ohm R.A."/>
            <person name="Feau N."/>
            <person name="Henrissat B."/>
            <person name="Schoch C.L."/>
            <person name="Horwitz B.A."/>
            <person name="Barry K.W."/>
            <person name="Condon B.J."/>
            <person name="Copeland A.C."/>
            <person name="Dhillon B."/>
            <person name="Glaser F."/>
            <person name="Hesse C.N."/>
            <person name="Kosti I."/>
            <person name="LaButti K."/>
            <person name="Lindquist E.A."/>
            <person name="Lucas S."/>
            <person name="Salamov A.A."/>
            <person name="Bradshaw R.E."/>
            <person name="Ciuffetti L."/>
            <person name="Hamelin R.C."/>
            <person name="Kema G.H.J."/>
            <person name="Lawrence C."/>
            <person name="Scott J.A."/>
            <person name="Spatafora J.W."/>
            <person name="Turgeon B.G."/>
            <person name="de Wit P.J.G.M."/>
            <person name="Zhong S."/>
            <person name="Goodwin S.B."/>
            <person name="Grigoriev I.V."/>
        </authorList>
    </citation>
    <scope>NUCLEOTIDE SEQUENCE [LARGE SCALE GENOMIC DNA]</scope>
    <source>
        <strain evidence="2">NZE10 / CBS 128990</strain>
    </source>
</reference>
<keyword evidence="2" id="KW-1185">Reference proteome</keyword>
<evidence type="ECO:0000313" key="1">
    <source>
        <dbReference type="EMBL" id="EME40537.1"/>
    </source>
</evidence>